<evidence type="ECO:0000313" key="11">
    <source>
        <dbReference type="EMBL" id="MFC5833166.1"/>
    </source>
</evidence>
<keyword evidence="3" id="KW-0547">Nucleotide-binding</keyword>
<dbReference type="InterPro" id="IPR003439">
    <property type="entry name" value="ABC_transporter-like_ATP-bd"/>
</dbReference>
<evidence type="ECO:0000256" key="6">
    <source>
        <dbReference type="ARBA" id="ARBA00023136"/>
    </source>
</evidence>
<comment type="caution">
    <text evidence="11">The sequence shown here is derived from an EMBL/GenBank/DDBJ whole genome shotgun (WGS) entry which is preliminary data.</text>
</comment>
<feature type="compositionally biased region" description="Basic and acidic residues" evidence="7">
    <location>
        <begin position="13"/>
        <end position="23"/>
    </location>
</feature>
<accession>A0ABW1D804</accession>
<dbReference type="PANTHER" id="PTHR43394:SF1">
    <property type="entry name" value="ATP-BINDING CASSETTE SUB-FAMILY B MEMBER 10, MITOCHONDRIAL"/>
    <property type="match status" value="1"/>
</dbReference>
<protein>
    <submittedName>
        <fullName evidence="11">ABC transporter ATP-binding protein</fullName>
    </submittedName>
</protein>
<dbReference type="InterPro" id="IPR027417">
    <property type="entry name" value="P-loop_NTPase"/>
</dbReference>
<dbReference type="InterPro" id="IPR036640">
    <property type="entry name" value="ABC1_TM_sf"/>
</dbReference>
<keyword evidence="12" id="KW-1185">Reference proteome</keyword>
<dbReference type="CDD" id="cd03228">
    <property type="entry name" value="ABCC_MRP_Like"/>
    <property type="match status" value="1"/>
</dbReference>
<feature type="region of interest" description="Disordered" evidence="7">
    <location>
        <begin position="1"/>
        <end position="34"/>
    </location>
</feature>
<name>A0ABW1D804_9ACTN</name>
<dbReference type="InterPro" id="IPR011527">
    <property type="entry name" value="ABC1_TM_dom"/>
</dbReference>
<evidence type="ECO:0000259" key="9">
    <source>
        <dbReference type="PROSITE" id="PS50893"/>
    </source>
</evidence>
<dbReference type="PROSITE" id="PS50929">
    <property type="entry name" value="ABC_TM1F"/>
    <property type="match status" value="1"/>
</dbReference>
<dbReference type="SUPFAM" id="SSF52540">
    <property type="entry name" value="P-loop containing nucleoside triphosphate hydrolases"/>
    <property type="match status" value="1"/>
</dbReference>
<dbReference type="SMART" id="SM00382">
    <property type="entry name" value="AAA"/>
    <property type="match status" value="1"/>
</dbReference>
<feature type="transmembrane region" description="Helical" evidence="8">
    <location>
        <begin position="120"/>
        <end position="141"/>
    </location>
</feature>
<evidence type="ECO:0000256" key="8">
    <source>
        <dbReference type="SAM" id="Phobius"/>
    </source>
</evidence>
<feature type="domain" description="ABC transporter" evidence="9">
    <location>
        <begin position="403"/>
        <end position="643"/>
    </location>
</feature>
<dbReference type="RefSeq" id="WP_379522592.1">
    <property type="nucleotide sequence ID" value="NZ_JBHSPA010000089.1"/>
</dbReference>
<organism evidence="11 12">
    <name type="scientific">Nonomuraea insulae</name>
    <dbReference type="NCBI Taxonomy" id="1616787"/>
    <lineage>
        <taxon>Bacteria</taxon>
        <taxon>Bacillati</taxon>
        <taxon>Actinomycetota</taxon>
        <taxon>Actinomycetes</taxon>
        <taxon>Streptosporangiales</taxon>
        <taxon>Streptosporangiaceae</taxon>
        <taxon>Nonomuraea</taxon>
    </lineage>
</organism>
<dbReference type="GO" id="GO:0005524">
    <property type="term" value="F:ATP binding"/>
    <property type="evidence" value="ECO:0007669"/>
    <property type="project" value="UniProtKB-KW"/>
</dbReference>
<keyword evidence="2 8" id="KW-0812">Transmembrane</keyword>
<dbReference type="EMBL" id="JBHSPA010000089">
    <property type="protein sequence ID" value="MFC5833166.1"/>
    <property type="molecule type" value="Genomic_DNA"/>
</dbReference>
<reference evidence="12" key="1">
    <citation type="journal article" date="2019" name="Int. J. Syst. Evol. Microbiol.">
        <title>The Global Catalogue of Microorganisms (GCM) 10K type strain sequencing project: providing services to taxonomists for standard genome sequencing and annotation.</title>
        <authorList>
            <consortium name="The Broad Institute Genomics Platform"/>
            <consortium name="The Broad Institute Genome Sequencing Center for Infectious Disease"/>
            <person name="Wu L."/>
            <person name="Ma J."/>
        </authorList>
    </citation>
    <scope>NUCLEOTIDE SEQUENCE [LARGE SCALE GENOMIC DNA]</scope>
    <source>
        <strain evidence="12">CCUG 53903</strain>
    </source>
</reference>
<evidence type="ECO:0000313" key="12">
    <source>
        <dbReference type="Proteomes" id="UP001596058"/>
    </source>
</evidence>
<keyword evidence="4 11" id="KW-0067">ATP-binding</keyword>
<sequence length="655" mass="70245">MSARTNTPEAEDTSQHDTPKEGDAQTGTPDPLFGSGIRYTMGWARHEGDRTAGFGRMMRRLPELVGICLKLSWRADRNALIIVTACQLLVGAATAGGLLATNSVLQQLLTAGPTPDRITAALPALALVGISAIAIAVMTAWSNAMSGRLKPKVERLAYTELLARSARVELLHFQRADFHDLLDAAQYGAGWIDLVIEQLIKTVTAVMGIIAAAGVLGVLHPLLLPLLPLSVVPRGWAAIRATRMRNESRLTWLSHMRQQASLTSLLTSKDPAEEIRAHAAGNFLLSHYDRLATHSALEQARLARADAKADLVAGALSGLTTAATYVLLGWLLATGRMALAAAGTAVLAIRTGTNQLGSVVSSLAYMHEYGLYTADWRDACRQAQELAIPEGGTVTPATGPERIEVRDLRFSYVNADKPALNGVNLTIRRGEVVALVGHNGSGKTTLAKLLTGLYLPEEGSVTWDGVDTAHLDRDRAFNSVALLSQGFERWPFTVRSNVAIGRHQTDPTAEALTRAAASAGAADLIEELKDGWDTLLASEFQGGINLSGGQWQRIALTRAYFRDAPLLVLDEPTAALDPRAEAATFTGVRALAGGRTVVLITHRLHSVQHADRILVLQDGVITENGTHQELLELAGEYAELWALQASQYNADTPTP</sequence>
<dbReference type="Gene3D" id="3.40.50.300">
    <property type="entry name" value="P-loop containing nucleotide triphosphate hydrolases"/>
    <property type="match status" value="1"/>
</dbReference>
<dbReference type="Pfam" id="PF00005">
    <property type="entry name" value="ABC_tran"/>
    <property type="match status" value="1"/>
</dbReference>
<dbReference type="InterPro" id="IPR003593">
    <property type="entry name" value="AAA+_ATPase"/>
</dbReference>
<dbReference type="PROSITE" id="PS50893">
    <property type="entry name" value="ABC_TRANSPORTER_2"/>
    <property type="match status" value="1"/>
</dbReference>
<comment type="subcellular location">
    <subcellularLocation>
        <location evidence="1">Cell membrane</location>
        <topology evidence="1">Multi-pass membrane protein</topology>
    </subcellularLocation>
</comment>
<evidence type="ECO:0000256" key="1">
    <source>
        <dbReference type="ARBA" id="ARBA00004651"/>
    </source>
</evidence>
<evidence type="ECO:0000256" key="7">
    <source>
        <dbReference type="SAM" id="MobiDB-lite"/>
    </source>
</evidence>
<keyword evidence="5 8" id="KW-1133">Transmembrane helix</keyword>
<evidence type="ECO:0000256" key="3">
    <source>
        <dbReference type="ARBA" id="ARBA00022741"/>
    </source>
</evidence>
<evidence type="ECO:0000259" key="10">
    <source>
        <dbReference type="PROSITE" id="PS50929"/>
    </source>
</evidence>
<dbReference type="Gene3D" id="1.20.1560.10">
    <property type="entry name" value="ABC transporter type 1, transmembrane domain"/>
    <property type="match status" value="1"/>
</dbReference>
<feature type="transmembrane region" description="Helical" evidence="8">
    <location>
        <begin position="79"/>
        <end position="100"/>
    </location>
</feature>
<dbReference type="PANTHER" id="PTHR43394">
    <property type="entry name" value="ATP-DEPENDENT PERMEASE MDL1, MITOCHONDRIAL"/>
    <property type="match status" value="1"/>
</dbReference>
<keyword evidence="6 8" id="KW-0472">Membrane</keyword>
<dbReference type="Proteomes" id="UP001596058">
    <property type="component" value="Unassembled WGS sequence"/>
</dbReference>
<evidence type="ECO:0000256" key="4">
    <source>
        <dbReference type="ARBA" id="ARBA00022840"/>
    </source>
</evidence>
<proteinExistence type="predicted"/>
<feature type="domain" description="ABC transmembrane type-1" evidence="10">
    <location>
        <begin position="81"/>
        <end position="368"/>
    </location>
</feature>
<gene>
    <name evidence="11" type="ORF">ACFPZ3_55740</name>
</gene>
<dbReference type="SUPFAM" id="SSF90123">
    <property type="entry name" value="ABC transporter transmembrane region"/>
    <property type="match status" value="1"/>
</dbReference>
<feature type="transmembrane region" description="Helical" evidence="8">
    <location>
        <begin position="311"/>
        <end position="333"/>
    </location>
</feature>
<evidence type="ECO:0000256" key="5">
    <source>
        <dbReference type="ARBA" id="ARBA00022989"/>
    </source>
</evidence>
<evidence type="ECO:0000256" key="2">
    <source>
        <dbReference type="ARBA" id="ARBA00022692"/>
    </source>
</evidence>
<dbReference type="InterPro" id="IPR039421">
    <property type="entry name" value="Type_1_exporter"/>
</dbReference>